<evidence type="ECO:0008006" key="2">
    <source>
        <dbReference type="Google" id="ProtNLM"/>
    </source>
</evidence>
<dbReference type="HAMAP" id="MF_01503">
    <property type="entry name" value="RemA"/>
    <property type="match status" value="1"/>
</dbReference>
<gene>
    <name evidence="1" type="ORF">S01H4_05003</name>
</gene>
<sequence>MLNNLVNIGFGNFVNSTRVITILSPDSAPMKRLKEEAKAEKRLIDATYGRRTRAVIITDSNHVILSSIQPETIANRFTEYSGQNFKLKENTPK</sequence>
<accession>X1AEM6</accession>
<dbReference type="Pfam" id="PF04025">
    <property type="entry name" value="RemA-like"/>
    <property type="match status" value="1"/>
</dbReference>
<dbReference type="PANTHER" id="PTHR38449">
    <property type="entry name" value="REGULATORY PROTEIN TM_1690-RELATED"/>
    <property type="match status" value="1"/>
</dbReference>
<dbReference type="NCBIfam" id="NF003315">
    <property type="entry name" value="PRK04323.1"/>
    <property type="match status" value="1"/>
</dbReference>
<proteinExistence type="inferred from homology"/>
<name>X1AEM6_9ZZZZ</name>
<dbReference type="InterPro" id="IPR007169">
    <property type="entry name" value="RemA-like"/>
</dbReference>
<organism evidence="1">
    <name type="scientific">marine sediment metagenome</name>
    <dbReference type="NCBI Taxonomy" id="412755"/>
    <lineage>
        <taxon>unclassified sequences</taxon>
        <taxon>metagenomes</taxon>
        <taxon>ecological metagenomes</taxon>
    </lineage>
</organism>
<dbReference type="EMBL" id="BART01001405">
    <property type="protein sequence ID" value="GAG68277.1"/>
    <property type="molecule type" value="Genomic_DNA"/>
</dbReference>
<reference evidence="1" key="1">
    <citation type="journal article" date="2014" name="Front. Microbiol.">
        <title>High frequency of phylogenetically diverse reductive dehalogenase-homologous genes in deep subseafloor sedimentary metagenomes.</title>
        <authorList>
            <person name="Kawai M."/>
            <person name="Futagami T."/>
            <person name="Toyoda A."/>
            <person name="Takaki Y."/>
            <person name="Nishi S."/>
            <person name="Hori S."/>
            <person name="Arai W."/>
            <person name="Tsubouchi T."/>
            <person name="Morono Y."/>
            <person name="Uchiyama I."/>
            <person name="Ito T."/>
            <person name="Fujiyama A."/>
            <person name="Inagaki F."/>
            <person name="Takami H."/>
        </authorList>
    </citation>
    <scope>NUCLEOTIDE SEQUENCE</scope>
    <source>
        <strain evidence="1">Expedition CK06-06</strain>
    </source>
</reference>
<evidence type="ECO:0000313" key="1">
    <source>
        <dbReference type="EMBL" id="GAG68277.1"/>
    </source>
</evidence>
<dbReference type="PANTHER" id="PTHR38449:SF1">
    <property type="entry name" value="REGULATORY PROTEIN SSL2874-RELATED"/>
    <property type="match status" value="1"/>
</dbReference>
<protein>
    <recommendedName>
        <fullName evidence="2">Regulatory protein</fullName>
    </recommendedName>
</protein>
<dbReference type="AlphaFoldDB" id="X1AEM6"/>
<comment type="caution">
    <text evidence="1">The sequence shown here is derived from an EMBL/GenBank/DDBJ whole genome shotgun (WGS) entry which is preliminary data.</text>
</comment>